<dbReference type="EMBL" id="ML739291">
    <property type="protein sequence ID" value="KAE8349605.1"/>
    <property type="molecule type" value="Genomic_DNA"/>
</dbReference>
<evidence type="ECO:0000313" key="2">
    <source>
        <dbReference type="Proteomes" id="UP000327118"/>
    </source>
</evidence>
<protein>
    <submittedName>
        <fullName evidence="1">Uncharacterized protein</fullName>
    </submittedName>
</protein>
<proteinExistence type="predicted"/>
<accession>A0A5N6YVV7</accession>
<reference evidence="2" key="1">
    <citation type="submission" date="2019-04" db="EMBL/GenBank/DDBJ databases">
        <title>Friends and foes A comparative genomics studyof 23 Aspergillus species from section Flavi.</title>
        <authorList>
            <consortium name="DOE Joint Genome Institute"/>
            <person name="Kjaerbolling I."/>
            <person name="Vesth T."/>
            <person name="Frisvad J.C."/>
            <person name="Nybo J.L."/>
            <person name="Theobald S."/>
            <person name="Kildgaard S."/>
            <person name="Isbrandt T."/>
            <person name="Kuo A."/>
            <person name="Sato A."/>
            <person name="Lyhne E.K."/>
            <person name="Kogle M.E."/>
            <person name="Wiebenga A."/>
            <person name="Kun R.S."/>
            <person name="Lubbers R.J."/>
            <person name="Makela M.R."/>
            <person name="Barry K."/>
            <person name="Chovatia M."/>
            <person name="Clum A."/>
            <person name="Daum C."/>
            <person name="Haridas S."/>
            <person name="He G."/>
            <person name="LaButti K."/>
            <person name="Lipzen A."/>
            <person name="Mondo S."/>
            <person name="Riley R."/>
            <person name="Salamov A."/>
            <person name="Simmons B.A."/>
            <person name="Magnuson J.K."/>
            <person name="Henrissat B."/>
            <person name="Mortensen U.H."/>
            <person name="Larsen T.O."/>
            <person name="Devries R.P."/>
            <person name="Grigoriev I.V."/>
            <person name="Machida M."/>
            <person name="Baker S.E."/>
            <person name="Andersen M.R."/>
        </authorList>
    </citation>
    <scope>NUCLEOTIDE SEQUENCE [LARGE SCALE GENOMIC DNA]</scope>
    <source>
        <strain evidence="2">CBS 553.77</strain>
    </source>
</reference>
<gene>
    <name evidence="1" type="ORF">BDV28DRAFT_140915</name>
</gene>
<dbReference type="Proteomes" id="UP000327118">
    <property type="component" value="Unassembled WGS sequence"/>
</dbReference>
<organism evidence="1 2">
    <name type="scientific">Aspergillus coremiiformis</name>
    <dbReference type="NCBI Taxonomy" id="138285"/>
    <lineage>
        <taxon>Eukaryota</taxon>
        <taxon>Fungi</taxon>
        <taxon>Dikarya</taxon>
        <taxon>Ascomycota</taxon>
        <taxon>Pezizomycotina</taxon>
        <taxon>Eurotiomycetes</taxon>
        <taxon>Eurotiomycetidae</taxon>
        <taxon>Eurotiales</taxon>
        <taxon>Aspergillaceae</taxon>
        <taxon>Aspergillus</taxon>
        <taxon>Aspergillus subgen. Circumdati</taxon>
    </lineage>
</organism>
<name>A0A5N6YVV7_9EURO</name>
<dbReference type="AlphaFoldDB" id="A0A5N6YVV7"/>
<sequence>MVRYQLHKQPYMRKRGNTGWLHRFQSCRNIKNRHLNSELALGEAAAVMIGIRQALRACTPQDIFNCDETGPRSSSRARVVQFLRARNRKLQFQPISFVIQMFQSVFILPLFQNPTLSYLYGLKYRNRGPDAMSTKCQLVDDFSAINASGGQPLASHLGVSFPSTATRVPRFWDGSSVVRLFVW</sequence>
<evidence type="ECO:0000313" key="1">
    <source>
        <dbReference type="EMBL" id="KAE8349605.1"/>
    </source>
</evidence>
<keyword evidence="2" id="KW-1185">Reference proteome</keyword>
<dbReference type="OrthoDB" id="125347at2759"/>